<evidence type="ECO:0000313" key="3">
    <source>
        <dbReference type="Proteomes" id="UP000765802"/>
    </source>
</evidence>
<reference evidence="2 3" key="1">
    <citation type="submission" date="2016-07" db="EMBL/GenBank/DDBJ databases">
        <title>Genome analysis of Flavihumibacter stibioxidans YS-17.</title>
        <authorList>
            <person name="Shi K."/>
            <person name="Han Y."/>
            <person name="Wang G."/>
        </authorList>
    </citation>
    <scope>NUCLEOTIDE SEQUENCE [LARGE SCALE GENOMIC DNA]</scope>
    <source>
        <strain evidence="2 3">YS-17</strain>
    </source>
</reference>
<name>A0ABR7M4Z3_9BACT</name>
<dbReference type="RefSeq" id="WP_187255403.1">
    <property type="nucleotide sequence ID" value="NZ_JBHULF010000006.1"/>
</dbReference>
<evidence type="ECO:0008006" key="4">
    <source>
        <dbReference type="Google" id="ProtNLM"/>
    </source>
</evidence>
<keyword evidence="1" id="KW-0812">Transmembrane</keyword>
<keyword evidence="1" id="KW-1133">Transmembrane helix</keyword>
<protein>
    <recommendedName>
        <fullName evidence="4">Glycosyltransferase RgtA/B/C/D-like domain-containing protein</fullName>
    </recommendedName>
</protein>
<keyword evidence="3" id="KW-1185">Reference proteome</keyword>
<feature type="transmembrane region" description="Helical" evidence="1">
    <location>
        <begin position="159"/>
        <end position="188"/>
    </location>
</feature>
<feature type="transmembrane region" description="Helical" evidence="1">
    <location>
        <begin position="328"/>
        <end position="349"/>
    </location>
</feature>
<feature type="transmembrane region" description="Helical" evidence="1">
    <location>
        <begin position="361"/>
        <end position="381"/>
    </location>
</feature>
<evidence type="ECO:0000313" key="2">
    <source>
        <dbReference type="EMBL" id="MBC6490078.1"/>
    </source>
</evidence>
<feature type="transmembrane region" description="Helical" evidence="1">
    <location>
        <begin position="208"/>
        <end position="237"/>
    </location>
</feature>
<keyword evidence="1" id="KW-0472">Membrane</keyword>
<proteinExistence type="predicted"/>
<feature type="transmembrane region" description="Helical" evidence="1">
    <location>
        <begin position="249"/>
        <end position="266"/>
    </location>
</feature>
<gene>
    <name evidence="2" type="ORF">BC349_03790</name>
</gene>
<dbReference type="Proteomes" id="UP000765802">
    <property type="component" value="Unassembled WGS sequence"/>
</dbReference>
<accession>A0ABR7M4Z3</accession>
<evidence type="ECO:0000256" key="1">
    <source>
        <dbReference type="SAM" id="Phobius"/>
    </source>
</evidence>
<dbReference type="EMBL" id="MBUA01000001">
    <property type="protein sequence ID" value="MBC6490078.1"/>
    <property type="molecule type" value="Genomic_DNA"/>
</dbReference>
<feature type="transmembrane region" description="Helical" evidence="1">
    <location>
        <begin position="387"/>
        <end position="406"/>
    </location>
</feature>
<feature type="transmembrane region" description="Helical" evidence="1">
    <location>
        <begin position="6"/>
        <end position="22"/>
    </location>
</feature>
<feature type="transmembrane region" description="Helical" evidence="1">
    <location>
        <begin position="34"/>
        <end position="53"/>
    </location>
</feature>
<comment type="caution">
    <text evidence="2">The sequence shown here is derived from an EMBL/GenBank/DDBJ whole genome shotgun (WGS) entry which is preliminary data.</text>
</comment>
<sequence>MLIYLQFLAAFVMLVILTRWLTRKTDPSFGTGRIVLALAAKVLMGCLYGYVFLKYYNGDDTWVFNADSMNEMRKLLDRPVHFFEDINLFRQISEYGLVQGLKEFRSKLELAMIIKPLAIFNLFSKGNYYINIIAFSAITFWGHFWLYQLIRQKLPESRNWVYLVIFLYPPVLFWLSGIRTDGILFFFFSLLLYQFNNWLATGKRSGLYLTILAFTGMLFIRVSTGFLLLPGLFAWWLVIRKKRPVRNTFITVHALFLLFFFTTALLKGHFNLPGMVVNKQQEFLVLKGKTRLALEPLNGNPVSFIKVFPQAVANTTIFPFPWEAKGGLQYITVIQNYFLICLFLVVLIRRYPGRRFLAGEPLFTVLLFFSVCVYLSIGYTIPFPGAIVRYKVIPEISLLLLLLFAAGGKELSNYKYFNVYKNTEK</sequence>
<organism evidence="2 3">
    <name type="scientific">Flavihumibacter stibioxidans</name>
    <dbReference type="NCBI Taxonomy" id="1834163"/>
    <lineage>
        <taxon>Bacteria</taxon>
        <taxon>Pseudomonadati</taxon>
        <taxon>Bacteroidota</taxon>
        <taxon>Chitinophagia</taxon>
        <taxon>Chitinophagales</taxon>
        <taxon>Chitinophagaceae</taxon>
        <taxon>Flavihumibacter</taxon>
    </lineage>
</organism>
<feature type="transmembrane region" description="Helical" evidence="1">
    <location>
        <begin position="128"/>
        <end position="147"/>
    </location>
</feature>